<dbReference type="InterPro" id="IPR006016">
    <property type="entry name" value="UspA"/>
</dbReference>
<evidence type="ECO:0000259" key="2">
    <source>
        <dbReference type="Pfam" id="PF00582"/>
    </source>
</evidence>
<evidence type="ECO:0000256" key="1">
    <source>
        <dbReference type="ARBA" id="ARBA00008791"/>
    </source>
</evidence>
<feature type="domain" description="UspA" evidence="2">
    <location>
        <begin position="157"/>
        <end position="293"/>
    </location>
</feature>
<dbReference type="PANTHER" id="PTHR46268">
    <property type="entry name" value="STRESS RESPONSE PROTEIN NHAX"/>
    <property type="match status" value="1"/>
</dbReference>
<dbReference type="EMBL" id="VZRB01000051">
    <property type="protein sequence ID" value="KAB1139856.1"/>
    <property type="molecule type" value="Genomic_DNA"/>
</dbReference>
<name>A0A6H9UP39_9ACTN</name>
<dbReference type="Pfam" id="PF00582">
    <property type="entry name" value="Usp"/>
    <property type="match status" value="2"/>
</dbReference>
<dbReference type="PRINTS" id="PR01438">
    <property type="entry name" value="UNVRSLSTRESS"/>
</dbReference>
<organism evidence="3 4">
    <name type="scientific">Streptomyces luteolifulvus</name>
    <dbReference type="NCBI Taxonomy" id="2615112"/>
    <lineage>
        <taxon>Bacteria</taxon>
        <taxon>Bacillati</taxon>
        <taxon>Actinomycetota</taxon>
        <taxon>Actinomycetes</taxon>
        <taxon>Kitasatosporales</taxon>
        <taxon>Streptomycetaceae</taxon>
        <taxon>Streptomyces</taxon>
    </lineage>
</organism>
<dbReference type="RefSeq" id="WP_150957973.1">
    <property type="nucleotide sequence ID" value="NZ_VZRB01000051.1"/>
</dbReference>
<evidence type="ECO:0000313" key="4">
    <source>
        <dbReference type="Proteomes" id="UP000442707"/>
    </source>
</evidence>
<feature type="domain" description="UspA" evidence="2">
    <location>
        <begin position="1"/>
        <end position="136"/>
    </location>
</feature>
<dbReference type="SUPFAM" id="SSF52402">
    <property type="entry name" value="Adenine nucleotide alpha hydrolases-like"/>
    <property type="match status" value="2"/>
</dbReference>
<dbReference type="Proteomes" id="UP000442707">
    <property type="component" value="Unassembled WGS sequence"/>
</dbReference>
<keyword evidence="4" id="KW-1185">Reference proteome</keyword>
<dbReference type="PANTHER" id="PTHR46268:SF6">
    <property type="entry name" value="UNIVERSAL STRESS PROTEIN UP12"/>
    <property type="match status" value="1"/>
</dbReference>
<evidence type="ECO:0000313" key="3">
    <source>
        <dbReference type="EMBL" id="KAB1139856.1"/>
    </source>
</evidence>
<dbReference type="InterPro" id="IPR006015">
    <property type="entry name" value="Universal_stress_UspA"/>
</dbReference>
<sequence>MNHPVVVGVDGSRAGMTAAWWAAREAAVRRLPLLLFHSWTTQPLNVPIAQQAHNKQRYGHEVLQRAEAELLHRYGDLSLTTKLVSDPAAQALVDLSKDTALLVLGSRGHGSLASFLLGSISLHVLGLAQCPTVTVRAGDPAAEAGWGHAAVPDGGEIVVGVQEPGPAADPLLEFAFTSAQLHGARVHAVHALPVSAVVHQHAMAAGLTFGRYEAEERIRLTATLAPWREKFPDVPVAEMVTTGPAGQVLLSAATHGQLVVVGRRGHPSRLTWKLGPVAHAALHHAPCPVAVIPHA</sequence>
<reference evidence="3 4" key="1">
    <citation type="submission" date="2019-09" db="EMBL/GenBank/DDBJ databases">
        <title>Screening of Novel Bioactive Compounds from Soil-Associated.</title>
        <authorList>
            <person name="Zhao S."/>
        </authorList>
    </citation>
    <scope>NUCLEOTIDE SEQUENCE [LARGE SCALE GENOMIC DNA]</scope>
    <source>
        <strain evidence="3 4">HIT-DPA4</strain>
    </source>
</reference>
<dbReference type="AlphaFoldDB" id="A0A6H9UP39"/>
<protein>
    <submittedName>
        <fullName evidence="3">Universal stress protein</fullName>
    </submittedName>
</protein>
<accession>A0A6H9UP39</accession>
<dbReference type="InterPro" id="IPR014729">
    <property type="entry name" value="Rossmann-like_a/b/a_fold"/>
</dbReference>
<proteinExistence type="inferred from homology"/>
<comment type="caution">
    <text evidence="3">The sequence shown here is derived from an EMBL/GenBank/DDBJ whole genome shotgun (WGS) entry which is preliminary data.</text>
</comment>
<gene>
    <name evidence="3" type="ORF">F7R91_38235</name>
</gene>
<dbReference type="Gene3D" id="3.40.50.620">
    <property type="entry name" value="HUPs"/>
    <property type="match status" value="2"/>
</dbReference>
<comment type="similarity">
    <text evidence="1">Belongs to the universal stress protein A family.</text>
</comment>